<dbReference type="EMBL" id="PVWJ01000218">
    <property type="protein sequence ID" value="PSB00425.1"/>
    <property type="molecule type" value="Genomic_DNA"/>
</dbReference>
<feature type="region of interest" description="Disordered" evidence="1">
    <location>
        <begin position="178"/>
        <end position="198"/>
    </location>
</feature>
<feature type="region of interest" description="Disordered" evidence="1">
    <location>
        <begin position="46"/>
        <end position="71"/>
    </location>
</feature>
<keyword evidence="4" id="KW-1185">Reference proteome</keyword>
<evidence type="ECO:0000313" key="3">
    <source>
        <dbReference type="EMBL" id="PSB00425.1"/>
    </source>
</evidence>
<proteinExistence type="predicted"/>
<name>A0A2T1BWN6_9CYAN</name>
<dbReference type="RefSeq" id="WP_106292006.1">
    <property type="nucleotide sequence ID" value="NZ_CAWNTC010000036.1"/>
</dbReference>
<comment type="caution">
    <text evidence="3">The sequence shown here is derived from an EMBL/GenBank/DDBJ whole genome shotgun (WGS) entry which is preliminary data.</text>
</comment>
<feature type="region of interest" description="Disordered" evidence="1">
    <location>
        <begin position="233"/>
        <end position="254"/>
    </location>
</feature>
<evidence type="ECO:0000256" key="2">
    <source>
        <dbReference type="SAM" id="Phobius"/>
    </source>
</evidence>
<feature type="compositionally biased region" description="Polar residues" evidence="1">
    <location>
        <begin position="49"/>
        <end position="58"/>
    </location>
</feature>
<dbReference type="AlphaFoldDB" id="A0A2T1BWN6"/>
<dbReference type="OrthoDB" id="532902at2"/>
<feature type="transmembrane region" description="Helical" evidence="2">
    <location>
        <begin position="138"/>
        <end position="162"/>
    </location>
</feature>
<evidence type="ECO:0000313" key="4">
    <source>
        <dbReference type="Proteomes" id="UP000238762"/>
    </source>
</evidence>
<keyword evidence="2" id="KW-0472">Membrane</keyword>
<dbReference type="Proteomes" id="UP000238762">
    <property type="component" value="Unassembled WGS sequence"/>
</dbReference>
<keyword evidence="2" id="KW-0812">Transmembrane</keyword>
<evidence type="ECO:0008006" key="5">
    <source>
        <dbReference type="Google" id="ProtNLM"/>
    </source>
</evidence>
<sequence length="375" mass="40113">MSKDSQISLPNQALQAALNSLDVDLEQEIFRYRRRQGIKRVSDRGLLTLGSSPRSDLMTTTTPNSPNPETSPPLVVAGQLKPGINPQNRDFRASTGLLARTETSAAPSGDYLASSEQLLRSLAEEEPKGLKQGKTPGWLNPLGFAALLLLLVAGGALAYVLYPNLWTDLVQGKKETQTASTSSTGVAPKNIKESSPATSTAVSAPNLAANADFVDLNLQNLSTVATTPSIEAKTNPPLRLRSGEPTISSPVVKNPVVNSVPGTENPQNLLSALLPPTQTPQNTQQPVVTQPQLSASGLPKLGRPAPNGKVHYYVLTNYTNNNSLLQGKRIARDAFVVPSPTGKKVQIATFFRKVDADTLVRKLQKRGISAQVYLD</sequence>
<reference evidence="3 4" key="2">
    <citation type="submission" date="2018-03" db="EMBL/GenBank/DDBJ databases">
        <title>The ancient ancestry and fast evolution of plastids.</title>
        <authorList>
            <person name="Moore K.R."/>
            <person name="Magnabosco C."/>
            <person name="Momper L."/>
            <person name="Gold D.A."/>
            <person name="Bosak T."/>
            <person name="Fournier G.P."/>
        </authorList>
    </citation>
    <scope>NUCLEOTIDE SEQUENCE [LARGE SCALE GENOMIC DNA]</scope>
    <source>
        <strain evidence="3 4">CCAP 1448/3</strain>
    </source>
</reference>
<reference evidence="3 4" key="1">
    <citation type="submission" date="2018-02" db="EMBL/GenBank/DDBJ databases">
        <authorList>
            <person name="Cohen D.B."/>
            <person name="Kent A.D."/>
        </authorList>
    </citation>
    <scope>NUCLEOTIDE SEQUENCE [LARGE SCALE GENOMIC DNA]</scope>
    <source>
        <strain evidence="3 4">CCAP 1448/3</strain>
    </source>
</reference>
<evidence type="ECO:0000256" key="1">
    <source>
        <dbReference type="SAM" id="MobiDB-lite"/>
    </source>
</evidence>
<organism evidence="3 4">
    <name type="scientific">Merismopedia glauca CCAP 1448/3</name>
    <dbReference type="NCBI Taxonomy" id="1296344"/>
    <lineage>
        <taxon>Bacteria</taxon>
        <taxon>Bacillati</taxon>
        <taxon>Cyanobacteriota</taxon>
        <taxon>Cyanophyceae</taxon>
        <taxon>Synechococcales</taxon>
        <taxon>Merismopediaceae</taxon>
        <taxon>Merismopedia</taxon>
    </lineage>
</organism>
<accession>A0A2T1BWN6</accession>
<gene>
    <name evidence="3" type="ORF">C7B64_23595</name>
</gene>
<protein>
    <recommendedName>
        <fullName evidence="5">SPOR domain-containing protein</fullName>
    </recommendedName>
</protein>
<keyword evidence="2" id="KW-1133">Transmembrane helix</keyword>